<dbReference type="RefSeq" id="WP_183196176.1">
    <property type="nucleotide sequence ID" value="NZ_JACIDA010000001.1"/>
</dbReference>
<dbReference type="InterPro" id="IPR036188">
    <property type="entry name" value="FAD/NAD-bd_sf"/>
</dbReference>
<dbReference type="InterPro" id="IPR038732">
    <property type="entry name" value="HpyO/CreE_NAD-binding"/>
</dbReference>
<dbReference type="AlphaFoldDB" id="A0A7W6A2M3"/>
<dbReference type="Gene3D" id="3.50.50.60">
    <property type="entry name" value="FAD/NAD(P)-binding domain"/>
    <property type="match status" value="2"/>
</dbReference>
<gene>
    <name evidence="2" type="ORF">GGR11_001583</name>
</gene>
<sequence length="443" mass="48494">MPQHHGPHVAIIGAGFSGLLTAIQLLRQSPETRATLIERRDAFGPGVAYDTGNPGHLLNVRLDNMSAFPDQPGHLADWLAEQPSWRAQDGFITRGMYGDYLRHLLAETLDGATERLRLVRGEARAIQRTDDAWRITVGEDVVTADAVVLALGNLEPASPPGVDAAVRASSAYVENPWRIDAETVGAARSILLIGSGLTMVDAALTLQRPGRRFTALSRHGLLPRGHATVPPPTFPGDFSGGPSEVLAQVRRATLTHDWRAVFDRLRHRARDLWRDWTPDQKRRFLRHLRPLWDVHRHRMSPGTTREIASMLASGDLTVLAGKLTGAVLDDGKIEAAWRPRHRRRSIRDRFDLVINCTGPLGVIQHSAEPVIRDLLTRGYGRPDPLGLGLEVDDGGQLIAVSGARTPGLYAIGPLTRGAFWEMTAVPDLRGQARDLAGVLATRG</sequence>
<protein>
    <submittedName>
        <fullName evidence="2">Putative NAD(P)/FAD-binding protein YdhS</fullName>
    </submittedName>
</protein>
<dbReference type="PANTHER" id="PTHR40254:SF1">
    <property type="entry name" value="BLR0577 PROTEIN"/>
    <property type="match status" value="1"/>
</dbReference>
<dbReference type="Proteomes" id="UP000532936">
    <property type="component" value="Unassembled WGS sequence"/>
</dbReference>
<reference evidence="2 3" key="1">
    <citation type="submission" date="2020-08" db="EMBL/GenBank/DDBJ databases">
        <title>Genomic Encyclopedia of Type Strains, Phase IV (KMG-IV): sequencing the most valuable type-strain genomes for metagenomic binning, comparative biology and taxonomic classification.</title>
        <authorList>
            <person name="Goeker M."/>
        </authorList>
    </citation>
    <scope>NUCLEOTIDE SEQUENCE [LARGE SCALE GENOMIC DNA]</scope>
    <source>
        <strain evidence="2 3">DSM 14878</strain>
    </source>
</reference>
<organism evidence="2 3">
    <name type="scientific">Brevundimonas mediterranea</name>
    <dbReference type="NCBI Taxonomy" id="74329"/>
    <lineage>
        <taxon>Bacteria</taxon>
        <taxon>Pseudomonadati</taxon>
        <taxon>Pseudomonadota</taxon>
        <taxon>Alphaproteobacteria</taxon>
        <taxon>Caulobacterales</taxon>
        <taxon>Caulobacteraceae</taxon>
        <taxon>Brevundimonas</taxon>
    </lineage>
</organism>
<dbReference type="SUPFAM" id="SSF51905">
    <property type="entry name" value="FAD/NAD(P)-binding domain"/>
    <property type="match status" value="2"/>
</dbReference>
<dbReference type="InterPro" id="IPR052189">
    <property type="entry name" value="L-asp_N-monooxygenase_NS-form"/>
</dbReference>
<comment type="caution">
    <text evidence="2">The sequence shown here is derived from an EMBL/GenBank/DDBJ whole genome shotgun (WGS) entry which is preliminary data.</text>
</comment>
<evidence type="ECO:0000313" key="3">
    <source>
        <dbReference type="Proteomes" id="UP000532936"/>
    </source>
</evidence>
<name>A0A7W6A2M3_9CAUL</name>
<dbReference type="EMBL" id="JACIDA010000001">
    <property type="protein sequence ID" value="MBB3872069.1"/>
    <property type="molecule type" value="Genomic_DNA"/>
</dbReference>
<accession>A0A7W6A2M3</accession>
<evidence type="ECO:0000313" key="2">
    <source>
        <dbReference type="EMBL" id="MBB3872069.1"/>
    </source>
</evidence>
<evidence type="ECO:0000259" key="1">
    <source>
        <dbReference type="Pfam" id="PF13454"/>
    </source>
</evidence>
<proteinExistence type="predicted"/>
<dbReference type="Pfam" id="PF13454">
    <property type="entry name" value="NAD_binding_9"/>
    <property type="match status" value="1"/>
</dbReference>
<feature type="domain" description="FAD-dependent urate hydroxylase HpyO/Asp monooxygenase CreE-like FAD/NAD(P)-binding" evidence="1">
    <location>
        <begin position="10"/>
        <end position="153"/>
    </location>
</feature>
<dbReference type="PANTHER" id="PTHR40254">
    <property type="entry name" value="BLR0577 PROTEIN"/>
    <property type="match status" value="1"/>
</dbReference>